<evidence type="ECO:0000313" key="1">
    <source>
        <dbReference type="EMBL" id="CAG8745656.1"/>
    </source>
</evidence>
<reference evidence="1" key="1">
    <citation type="submission" date="2021-06" db="EMBL/GenBank/DDBJ databases">
        <authorList>
            <person name="Kallberg Y."/>
            <person name="Tangrot J."/>
            <person name="Rosling A."/>
        </authorList>
    </citation>
    <scope>NUCLEOTIDE SEQUENCE</scope>
    <source>
        <strain evidence="1">28 12/20/2015</strain>
    </source>
</reference>
<dbReference type="Proteomes" id="UP000789366">
    <property type="component" value="Unassembled WGS sequence"/>
</dbReference>
<name>A0ACA9QBH5_9GLOM</name>
<sequence>SDSDQDDANEMTDYAQDSDNYTPNKDYNFEIYDSDTLTPVVNTLPLSKKGRKNIRSPMQDQNINPNTLTPATSPLKKNLRSSVQKYNGIKTTSEQDNAIKNNAQDSGTSNNTDEITENH</sequence>
<evidence type="ECO:0000313" key="2">
    <source>
        <dbReference type="Proteomes" id="UP000789366"/>
    </source>
</evidence>
<keyword evidence="2" id="KW-1185">Reference proteome</keyword>
<gene>
    <name evidence="1" type="ORF">SPELUC_LOCUS14119</name>
</gene>
<feature type="non-terminal residue" evidence="1">
    <location>
        <position position="119"/>
    </location>
</feature>
<protein>
    <submittedName>
        <fullName evidence="1">377_t:CDS:1</fullName>
    </submittedName>
</protein>
<organism evidence="1 2">
    <name type="scientific">Cetraspora pellucida</name>
    <dbReference type="NCBI Taxonomy" id="1433469"/>
    <lineage>
        <taxon>Eukaryota</taxon>
        <taxon>Fungi</taxon>
        <taxon>Fungi incertae sedis</taxon>
        <taxon>Mucoromycota</taxon>
        <taxon>Glomeromycotina</taxon>
        <taxon>Glomeromycetes</taxon>
        <taxon>Diversisporales</taxon>
        <taxon>Gigasporaceae</taxon>
        <taxon>Cetraspora</taxon>
    </lineage>
</organism>
<comment type="caution">
    <text evidence="1">The sequence shown here is derived from an EMBL/GenBank/DDBJ whole genome shotgun (WGS) entry which is preliminary data.</text>
</comment>
<proteinExistence type="predicted"/>
<accession>A0ACA9QBH5</accession>
<feature type="non-terminal residue" evidence="1">
    <location>
        <position position="1"/>
    </location>
</feature>
<dbReference type="EMBL" id="CAJVPW010040104">
    <property type="protein sequence ID" value="CAG8745656.1"/>
    <property type="molecule type" value="Genomic_DNA"/>
</dbReference>